<sequence length="187" mass="21502">MYRKLRLYPLLVTLLALLLTGCSSVDVDRYADTTPVLDIGEYFEGKTRAWGMVQDYRGEVQRRFVVDIDGEHDGTTLVLDEHFVYDDGETDRRVWTFQRQDDGLWMGSANDVEGPVQARQAGHAFNMTYRLPVEVSGREITFTMDDWMYLQPDGRLINRTSMKKFGLTLAEITIVFERLGTRSDDGD</sequence>
<dbReference type="InterPro" id="IPR024409">
    <property type="entry name" value="DUF3833"/>
</dbReference>
<keyword evidence="1" id="KW-0732">Signal</keyword>
<comment type="caution">
    <text evidence="2">The sequence shown here is derived from an EMBL/GenBank/DDBJ whole genome shotgun (WGS) entry which is preliminary data.</text>
</comment>
<accession>A0ABV7B965</accession>
<reference evidence="3" key="1">
    <citation type="journal article" date="2019" name="Int. J. Syst. Evol. Microbiol.">
        <title>The Global Catalogue of Microorganisms (GCM) 10K type strain sequencing project: providing services to taxonomists for standard genome sequencing and annotation.</title>
        <authorList>
            <consortium name="The Broad Institute Genomics Platform"/>
            <consortium name="The Broad Institute Genome Sequencing Center for Infectious Disease"/>
            <person name="Wu L."/>
            <person name="Ma J."/>
        </authorList>
    </citation>
    <scope>NUCLEOTIDE SEQUENCE [LARGE SCALE GENOMIC DNA]</scope>
    <source>
        <strain evidence="3">KCTC 52660</strain>
    </source>
</reference>
<proteinExistence type="predicted"/>
<gene>
    <name evidence="2" type="ORF">ACFODV_14660</name>
</gene>
<dbReference type="PROSITE" id="PS51257">
    <property type="entry name" value="PROKAR_LIPOPROTEIN"/>
    <property type="match status" value="1"/>
</dbReference>
<name>A0ABV7B965_9GAMM</name>
<dbReference type="RefSeq" id="WP_379760720.1">
    <property type="nucleotide sequence ID" value="NZ_JBHRSQ010000020.1"/>
</dbReference>
<dbReference type="Proteomes" id="UP001595386">
    <property type="component" value="Unassembled WGS sequence"/>
</dbReference>
<evidence type="ECO:0000256" key="1">
    <source>
        <dbReference type="SAM" id="SignalP"/>
    </source>
</evidence>
<dbReference type="EMBL" id="JBHRSQ010000020">
    <property type="protein sequence ID" value="MFC2993263.1"/>
    <property type="molecule type" value="Genomic_DNA"/>
</dbReference>
<keyword evidence="3" id="KW-1185">Reference proteome</keyword>
<feature type="signal peptide" evidence="1">
    <location>
        <begin position="1"/>
        <end position="25"/>
    </location>
</feature>
<feature type="chain" id="PRO_5047302718" evidence="1">
    <location>
        <begin position="26"/>
        <end position="187"/>
    </location>
</feature>
<evidence type="ECO:0000313" key="3">
    <source>
        <dbReference type="Proteomes" id="UP001595386"/>
    </source>
</evidence>
<protein>
    <submittedName>
        <fullName evidence="2">DUF3833 domain-containing protein</fullName>
    </submittedName>
</protein>
<organism evidence="2 3">
    <name type="scientific">Halomonas tibetensis</name>
    <dbReference type="NCBI Taxonomy" id="2259590"/>
    <lineage>
        <taxon>Bacteria</taxon>
        <taxon>Pseudomonadati</taxon>
        <taxon>Pseudomonadota</taxon>
        <taxon>Gammaproteobacteria</taxon>
        <taxon>Oceanospirillales</taxon>
        <taxon>Halomonadaceae</taxon>
        <taxon>Halomonas</taxon>
    </lineage>
</organism>
<dbReference type="Pfam" id="PF12915">
    <property type="entry name" value="DUF3833"/>
    <property type="match status" value="1"/>
</dbReference>
<evidence type="ECO:0000313" key="2">
    <source>
        <dbReference type="EMBL" id="MFC2993263.1"/>
    </source>
</evidence>